<accession>A0AAF0C6L0</accession>
<keyword evidence="2" id="KW-1185">Reference proteome</keyword>
<dbReference type="EMBL" id="CP059735">
    <property type="protein sequence ID" value="WDE01949.1"/>
    <property type="molecule type" value="Genomic_DNA"/>
</dbReference>
<gene>
    <name evidence="1" type="ORF">SG35_019720</name>
</gene>
<proteinExistence type="predicted"/>
<reference evidence="1 2" key="1">
    <citation type="journal article" date="2015" name="Genome Announc.">
        <title>Draft Genome Sequences of Marine Isolates of Thalassomonas viridans and Thalassomonas actiniarum.</title>
        <authorList>
            <person name="Olonade I."/>
            <person name="van Zyl L.J."/>
            <person name="Trindade M."/>
        </authorList>
    </citation>
    <scope>NUCLEOTIDE SEQUENCE [LARGE SCALE GENOMIC DNA]</scope>
    <source>
        <strain evidence="1 2">A5K-106</strain>
    </source>
</reference>
<dbReference type="KEGG" id="tact:SG35_019720"/>
<dbReference type="AlphaFoldDB" id="A0AAF0C6L0"/>
<dbReference type="Proteomes" id="UP000032568">
    <property type="component" value="Chromosome"/>
</dbReference>
<name>A0AAF0C6L0_9GAMM</name>
<reference evidence="1 2" key="2">
    <citation type="journal article" date="2022" name="Mar. Drugs">
        <title>Bioassay-Guided Fractionation Leads to the Detection of Cholic Acid Generated by the Rare Thalassomonas sp.</title>
        <authorList>
            <person name="Pheiffer F."/>
            <person name="Schneider Y.K."/>
            <person name="Hansen E.H."/>
            <person name="Andersen J.H."/>
            <person name="Isaksson J."/>
            <person name="Busche T."/>
            <person name="R C."/>
            <person name="Kalinowski J."/>
            <person name="Zyl L.V."/>
            <person name="Trindade M."/>
        </authorList>
    </citation>
    <scope>NUCLEOTIDE SEQUENCE [LARGE SCALE GENOMIC DNA]</scope>
    <source>
        <strain evidence="1 2">A5K-106</strain>
    </source>
</reference>
<evidence type="ECO:0000313" key="1">
    <source>
        <dbReference type="EMBL" id="WDE01949.1"/>
    </source>
</evidence>
<organism evidence="1 2">
    <name type="scientific">Thalassomonas actiniarum</name>
    <dbReference type="NCBI Taxonomy" id="485447"/>
    <lineage>
        <taxon>Bacteria</taxon>
        <taxon>Pseudomonadati</taxon>
        <taxon>Pseudomonadota</taxon>
        <taxon>Gammaproteobacteria</taxon>
        <taxon>Alteromonadales</taxon>
        <taxon>Colwelliaceae</taxon>
        <taxon>Thalassomonas</taxon>
    </lineage>
</organism>
<protein>
    <submittedName>
        <fullName evidence="1">Uncharacterized protein</fullName>
    </submittedName>
</protein>
<evidence type="ECO:0000313" key="2">
    <source>
        <dbReference type="Proteomes" id="UP000032568"/>
    </source>
</evidence>
<sequence length="74" mass="8113">MTHTEVTTAQEALLKITKIIETECAADASFLLSEGFVLLGVGNSIFEDSENRFVYSLGFPKPLAELSESVQNNF</sequence>